<dbReference type="PANTHER" id="PTHR31410">
    <property type="entry name" value="TRANSMEMBRANE PROTEIN 246"/>
    <property type="match status" value="1"/>
</dbReference>
<sequence length="491" mass="55127">MKTWMLVRAGDVSQRLRVWLVGRWRVVAGVSLLSLCVLLLASSRPFSSVYSSLHSTTSLAAMATDLNDQRTDLARDYFSQLTRRTLQELQARSPHDGNASFMLSAPESDNTPTPSTIPTFTIVIITVSRKRPRNTNRSLGYVLQSGAALDSLVKNDPMFLDSRLFVCNVDPHPANHEDAVLLKHYLPYVERYGGSVVPALSRLPVPGSEQLYRDVKLPNIFDRERSDYTFCLQAALAFPSQYYLVFQDDALPHPHFPAVLDLSLAKLTKAQQCLKDQSSSGQFLTGLFQSFPTCLSEHPPYMSHSLPPIPRLISPTPNSTFGYLKFYFPERWQGFALEQQRLLDLLSMGCVGGGVALIIQALVAWRRKAGWEPSRTVLCVGVVLTLVVVLLVGRQTVNELRRVSTFLYRLQSPPDCCIPAMLYPAPVMPQLVTWLADSPGHSKVDLRVSDFFKHHALPSYFIAPNVVRHVGMVSSLFENYRKPVEEFVLFR</sequence>
<evidence type="ECO:0000313" key="2">
    <source>
        <dbReference type="EMBL" id="KAK7104952.1"/>
    </source>
</evidence>
<evidence type="ECO:0000313" key="3">
    <source>
        <dbReference type="Proteomes" id="UP001374579"/>
    </source>
</evidence>
<dbReference type="Proteomes" id="UP001374579">
    <property type="component" value="Unassembled WGS sequence"/>
</dbReference>
<protein>
    <recommendedName>
        <fullName evidence="4">Transmembrane protein</fullName>
    </recommendedName>
</protein>
<feature type="transmembrane region" description="Helical" evidence="1">
    <location>
        <begin position="377"/>
        <end position="397"/>
    </location>
</feature>
<dbReference type="InterPro" id="IPR029675">
    <property type="entry name" value="PGAP4"/>
</dbReference>
<evidence type="ECO:0000256" key="1">
    <source>
        <dbReference type="SAM" id="Phobius"/>
    </source>
</evidence>
<comment type="caution">
    <text evidence="2">The sequence shown here is derived from an EMBL/GenBank/DDBJ whole genome shotgun (WGS) entry which is preliminary data.</text>
</comment>
<reference evidence="2 3" key="1">
    <citation type="submission" date="2024-02" db="EMBL/GenBank/DDBJ databases">
        <title>Chromosome-scale genome assembly of the rough periwinkle Littorina saxatilis.</title>
        <authorList>
            <person name="De Jode A."/>
            <person name="Faria R."/>
            <person name="Formenti G."/>
            <person name="Sims Y."/>
            <person name="Smith T.P."/>
            <person name="Tracey A."/>
            <person name="Wood J.M.D."/>
            <person name="Zagrodzka Z.B."/>
            <person name="Johannesson K."/>
            <person name="Butlin R.K."/>
            <person name="Leder E.H."/>
        </authorList>
    </citation>
    <scope>NUCLEOTIDE SEQUENCE [LARGE SCALE GENOMIC DNA]</scope>
    <source>
        <strain evidence="2">Snail1</strain>
        <tissue evidence="2">Muscle</tissue>
    </source>
</reference>
<dbReference type="GO" id="GO:0006506">
    <property type="term" value="P:GPI anchor biosynthetic process"/>
    <property type="evidence" value="ECO:0007669"/>
    <property type="project" value="InterPro"/>
</dbReference>
<proteinExistence type="predicted"/>
<keyword evidence="1" id="KW-0472">Membrane</keyword>
<keyword evidence="1" id="KW-0812">Transmembrane</keyword>
<dbReference type="PANTHER" id="PTHR31410:SF1">
    <property type="entry name" value="POST-GPI ATTACHMENT TO PROTEINS FACTOR 4"/>
    <property type="match status" value="1"/>
</dbReference>
<feature type="transmembrane region" description="Helical" evidence="1">
    <location>
        <begin position="345"/>
        <end position="365"/>
    </location>
</feature>
<organism evidence="2 3">
    <name type="scientific">Littorina saxatilis</name>
    <dbReference type="NCBI Taxonomy" id="31220"/>
    <lineage>
        <taxon>Eukaryota</taxon>
        <taxon>Metazoa</taxon>
        <taxon>Spiralia</taxon>
        <taxon>Lophotrochozoa</taxon>
        <taxon>Mollusca</taxon>
        <taxon>Gastropoda</taxon>
        <taxon>Caenogastropoda</taxon>
        <taxon>Littorinimorpha</taxon>
        <taxon>Littorinoidea</taxon>
        <taxon>Littorinidae</taxon>
        <taxon>Littorina</taxon>
    </lineage>
</organism>
<evidence type="ECO:0008006" key="4">
    <source>
        <dbReference type="Google" id="ProtNLM"/>
    </source>
</evidence>
<dbReference type="GO" id="GO:0000139">
    <property type="term" value="C:Golgi membrane"/>
    <property type="evidence" value="ECO:0007669"/>
    <property type="project" value="InterPro"/>
</dbReference>
<dbReference type="AlphaFoldDB" id="A0AAN9BGB6"/>
<accession>A0AAN9BGB6</accession>
<keyword evidence="1" id="KW-1133">Transmembrane helix</keyword>
<keyword evidence="3" id="KW-1185">Reference proteome</keyword>
<name>A0AAN9BGB6_9CAEN</name>
<gene>
    <name evidence="2" type="ORF">V1264_019588</name>
</gene>
<dbReference type="GO" id="GO:0016757">
    <property type="term" value="F:glycosyltransferase activity"/>
    <property type="evidence" value="ECO:0007669"/>
    <property type="project" value="InterPro"/>
</dbReference>
<dbReference type="EMBL" id="JBAMIC010000008">
    <property type="protein sequence ID" value="KAK7104952.1"/>
    <property type="molecule type" value="Genomic_DNA"/>
</dbReference>